<dbReference type="Pfam" id="PF10128">
    <property type="entry name" value="OpcA_G6PD_assem"/>
    <property type="match status" value="1"/>
</dbReference>
<evidence type="ECO:0000313" key="2">
    <source>
        <dbReference type="Proteomes" id="UP000226191"/>
    </source>
</evidence>
<dbReference type="InterPro" id="IPR004555">
    <property type="entry name" value="G6PDH_assembly_OpcA"/>
</dbReference>
<dbReference type="EMBL" id="MVCE01000004">
    <property type="protein sequence ID" value="PGF33195.1"/>
    <property type="molecule type" value="Genomic_DNA"/>
</dbReference>
<dbReference type="InterPro" id="IPR046801">
    <property type="entry name" value="OpcA_G6PD_N"/>
</dbReference>
<comment type="caution">
    <text evidence="1">The sequence shown here is derived from an EMBL/GenBank/DDBJ whole genome shotgun (WGS) entry which is preliminary data.</text>
</comment>
<accession>A0A2B7I7B6</accession>
<name>A0A2B7I7B6_CUTAC</name>
<dbReference type="Pfam" id="PF20171">
    <property type="entry name" value="OpcA_G6PD_C"/>
    <property type="match status" value="1"/>
</dbReference>
<evidence type="ECO:0000313" key="1">
    <source>
        <dbReference type="EMBL" id="PGF33195.1"/>
    </source>
</evidence>
<dbReference type="OrthoDB" id="128564at2"/>
<dbReference type="PANTHER" id="PTHR38658:SF1">
    <property type="entry name" value="OXPP CYCLE PROTEIN OPCA-RELATED"/>
    <property type="match status" value="1"/>
</dbReference>
<dbReference type="PANTHER" id="PTHR38658">
    <property type="entry name" value="OXPP CYCLE PROTEIN OPCA-RELATED"/>
    <property type="match status" value="1"/>
</dbReference>
<dbReference type="AlphaFoldDB" id="A0A2B7I7B6"/>
<protein>
    <submittedName>
        <fullName evidence="1">OpcA protein</fullName>
    </submittedName>
</protein>
<gene>
    <name evidence="1" type="ORF">B1B09_09770</name>
</gene>
<dbReference type="Proteomes" id="UP000226191">
    <property type="component" value="Unassembled WGS sequence"/>
</dbReference>
<sequence>MIVTLNDTTASKIGGAIVEARRTVGSGSGLVHTLICICDSSHFDAAFEAARDAARQHPSRLLMVVTTRSRKDKLDAEVHAGEGTPGDVIVLRFSGAMAKRPASVILPLLLSDSPVIAWWPFSGPDDLASDPIGALADRRITDSAADKDPCKALIRRAAHLTEGDSDLCWARTTSWRALAAAALDQHPATVESARVESAAGNAPAMLLAAWLGLRLGVPVERVTTDAPGISAIVMSTSGGDIEIRRRSGRYAVYRIPGEPARGVALDRREVQMLIGEELRRLGPDKVFTAVMAEIHDGAGRISLTNDRDES</sequence>
<dbReference type="RefSeq" id="WP_002516967.1">
    <property type="nucleotide sequence ID" value="NZ_AP019664.1"/>
</dbReference>
<proteinExistence type="predicted"/>
<reference evidence="1 2" key="1">
    <citation type="submission" date="2017-02" db="EMBL/GenBank/DDBJ databases">
        <title>Prevalence of linear plasmids in Cutibacterium acnes isolates obtained from cancerous prostatic tissue.</title>
        <authorList>
            <person name="Davidsson S."/>
            <person name="Bruggemann H."/>
        </authorList>
    </citation>
    <scope>NUCLEOTIDE SEQUENCE [LARGE SCALE GENOMIC DNA]</scope>
    <source>
        <strain evidence="1 2">11-78</strain>
    </source>
</reference>
<dbReference type="InterPro" id="IPR046802">
    <property type="entry name" value="OpcA_G6PD_C"/>
</dbReference>
<organism evidence="1 2">
    <name type="scientific">Cutibacterium acnes</name>
    <name type="common">Propionibacterium acnes</name>
    <dbReference type="NCBI Taxonomy" id="1747"/>
    <lineage>
        <taxon>Bacteria</taxon>
        <taxon>Bacillati</taxon>
        <taxon>Actinomycetota</taxon>
        <taxon>Actinomycetes</taxon>
        <taxon>Propionibacteriales</taxon>
        <taxon>Propionibacteriaceae</taxon>
        <taxon>Cutibacterium</taxon>
    </lineage>
</organism>
<dbReference type="GeneID" id="92857544"/>